<evidence type="ECO:0000313" key="2">
    <source>
        <dbReference type="EMBL" id="RHB31413.1"/>
    </source>
</evidence>
<accession>A0A413VCX2</accession>
<gene>
    <name evidence="2" type="ORF">DW888_17925</name>
</gene>
<dbReference type="Proteomes" id="UP000284379">
    <property type="component" value="Unassembled WGS sequence"/>
</dbReference>
<evidence type="ECO:0000313" key="3">
    <source>
        <dbReference type="Proteomes" id="UP000284379"/>
    </source>
</evidence>
<name>A0A413VCX2_9BACE</name>
<sequence length="173" mass="18081">MGVKSFVSNVQGGNVVGAIVDGVGIVLDAAAVALPVIPGGAGTAIKGVRAIDKAVDAAKTADKAVDGVSAMKRGIQNEAKVLESIGEVKNTAKYTVNLTRREKVTVIPDAITNAKVIEVKDVKSLSNTKQIRGERQVAQDLGKDFTIITGEKTHVSGNIPTEEIIRRKDIGPQ</sequence>
<proteinExistence type="predicted"/>
<dbReference type="EMBL" id="QSGO01000022">
    <property type="protein sequence ID" value="RHB31413.1"/>
    <property type="molecule type" value="Genomic_DNA"/>
</dbReference>
<dbReference type="Pfam" id="PF15649">
    <property type="entry name" value="Tox-REase-7"/>
    <property type="match status" value="1"/>
</dbReference>
<dbReference type="InterPro" id="IPR028903">
    <property type="entry name" value="Tox-REase-7_dom"/>
</dbReference>
<dbReference type="AlphaFoldDB" id="A0A413VCX2"/>
<comment type="caution">
    <text evidence="2">The sequence shown here is derived from an EMBL/GenBank/DDBJ whole genome shotgun (WGS) entry which is preliminary data.</text>
</comment>
<organism evidence="2 3">
    <name type="scientific">Bacteroides nordii</name>
    <dbReference type="NCBI Taxonomy" id="291645"/>
    <lineage>
        <taxon>Bacteria</taxon>
        <taxon>Pseudomonadati</taxon>
        <taxon>Bacteroidota</taxon>
        <taxon>Bacteroidia</taxon>
        <taxon>Bacteroidales</taxon>
        <taxon>Bacteroidaceae</taxon>
        <taxon>Bacteroides</taxon>
    </lineage>
</organism>
<reference evidence="2 3" key="1">
    <citation type="submission" date="2018-08" db="EMBL/GenBank/DDBJ databases">
        <title>A genome reference for cultivated species of the human gut microbiota.</title>
        <authorList>
            <person name="Zou Y."/>
            <person name="Xue W."/>
            <person name="Luo G."/>
        </authorList>
    </citation>
    <scope>NUCLEOTIDE SEQUENCE [LARGE SCALE GENOMIC DNA]</scope>
    <source>
        <strain evidence="2 3">AM40-30BH</strain>
    </source>
</reference>
<feature type="domain" description="Tox-REase-7" evidence="1">
    <location>
        <begin position="76"/>
        <end position="158"/>
    </location>
</feature>
<evidence type="ECO:0000259" key="1">
    <source>
        <dbReference type="Pfam" id="PF15649"/>
    </source>
</evidence>
<protein>
    <recommendedName>
        <fullName evidence="1">Tox-REase-7 domain-containing protein</fullName>
    </recommendedName>
</protein>